<dbReference type="RefSeq" id="WP_243249982.1">
    <property type="nucleotide sequence ID" value="NZ_CP084959.1"/>
</dbReference>
<evidence type="ECO:0000256" key="3">
    <source>
        <dbReference type="ARBA" id="ARBA00022448"/>
    </source>
</evidence>
<comment type="similarity">
    <text evidence="1">Belongs to the bacterial solute-binding protein 9 family.</text>
</comment>
<feature type="region of interest" description="Disordered" evidence="6">
    <location>
        <begin position="119"/>
        <end position="235"/>
    </location>
</feature>
<accession>A0AAX3ACX3</accession>
<evidence type="ECO:0000256" key="5">
    <source>
        <dbReference type="ARBA" id="ARBA00022906"/>
    </source>
</evidence>
<dbReference type="SUPFAM" id="SSF53807">
    <property type="entry name" value="Helical backbone' metal receptor"/>
    <property type="match status" value="1"/>
</dbReference>
<keyword evidence="5" id="KW-0864">Zinc transport</keyword>
<reference evidence="9" key="1">
    <citation type="journal article" date="2022" name="Microorganisms">
        <title>Beyond the ABCs#Discovery of Three New Plasmid Types in Rhodobacterales (RepQ, RepY, RepW).</title>
        <authorList>
            <person name="Freese H.M."/>
            <person name="Ringel V."/>
            <person name="Overmann J."/>
            <person name="Petersen J."/>
        </authorList>
    </citation>
    <scope>NUCLEOTIDE SEQUENCE [LARGE SCALE GENOMIC DNA]</scope>
    <source>
        <strain evidence="9">DSM 110277</strain>
    </source>
</reference>
<dbReference type="GO" id="GO:0006829">
    <property type="term" value="P:zinc ion transport"/>
    <property type="evidence" value="ECO:0007669"/>
    <property type="project" value="UniProtKB-KW"/>
</dbReference>
<keyword evidence="9" id="KW-1185">Reference proteome</keyword>
<keyword evidence="4 7" id="KW-0732">Signal</keyword>
<dbReference type="AlphaFoldDB" id="A0AAX3ACX3"/>
<name>A0AAX3ACX3_9RHOB</name>
<protein>
    <recommendedName>
        <fullName evidence="2">High-affinity zinc uptake system protein ZnuA</fullName>
    </recommendedName>
</protein>
<keyword evidence="3" id="KW-0813">Transport</keyword>
<evidence type="ECO:0000256" key="1">
    <source>
        <dbReference type="ARBA" id="ARBA00011028"/>
    </source>
</evidence>
<keyword evidence="5" id="KW-0862">Zinc</keyword>
<evidence type="ECO:0000313" key="8">
    <source>
        <dbReference type="EMBL" id="UOA23097.1"/>
    </source>
</evidence>
<dbReference type="InterPro" id="IPR050492">
    <property type="entry name" value="Bact_metal-bind_prot9"/>
</dbReference>
<dbReference type="Pfam" id="PF01297">
    <property type="entry name" value="ZnuA"/>
    <property type="match status" value="1"/>
</dbReference>
<dbReference type="PANTHER" id="PTHR42953">
    <property type="entry name" value="HIGH-AFFINITY ZINC UPTAKE SYSTEM PROTEIN ZNUA-RELATED"/>
    <property type="match status" value="1"/>
</dbReference>
<feature type="chain" id="PRO_5043903877" description="High-affinity zinc uptake system protein ZnuA" evidence="7">
    <location>
        <begin position="19"/>
        <end position="402"/>
    </location>
</feature>
<dbReference type="GO" id="GO:0046872">
    <property type="term" value="F:metal ion binding"/>
    <property type="evidence" value="ECO:0007669"/>
    <property type="project" value="InterPro"/>
</dbReference>
<evidence type="ECO:0000313" key="9">
    <source>
        <dbReference type="Proteomes" id="UP000830781"/>
    </source>
</evidence>
<gene>
    <name evidence="8" type="primary">znuA</name>
    <name evidence="8" type="ORF">DSM110277_01511</name>
</gene>
<dbReference type="PANTHER" id="PTHR42953:SF3">
    <property type="entry name" value="HIGH-AFFINITY ZINC UPTAKE SYSTEM PROTEIN ZNUA"/>
    <property type="match status" value="1"/>
</dbReference>
<sequence length="402" mass="43346">MRRLLCTTLLFSAGLAHAEVPRVATDIAPVHSLVSMVMQGAGSPDLIIPPGASPHSYAMRPSEARAVAKADLVVWVGPSLAPWLEEPMSSLAQGAERLTLQDVEGIRLLTNRSGVAFEAHDHGDHEGHDDHDGHDDHAEHDDHEGHDHSAHEGHGDHEDHKDHEGHDHGAHEDHEDHGDHEGHDHAEHDDHGDHEVHDDHKGHDDHADHDDHDHDAHEEADAHEGHNHAPGALDPHIWLDPQNAMVWLDAIAASLSAQDPENAALYADNAAQAQAQLVDLQADIQAELTPLRGQKFVVFHDAYHYFEARFDVEASAAISLSDGAAPSAARLAEVRDVVKDSQAACVFTEPQFNAGLVDALQDGTALKSASLDPIGAALEPGVDMYPALLRDLAAAFTSCLAE</sequence>
<evidence type="ECO:0000256" key="6">
    <source>
        <dbReference type="SAM" id="MobiDB-lite"/>
    </source>
</evidence>
<evidence type="ECO:0000256" key="4">
    <source>
        <dbReference type="ARBA" id="ARBA00022729"/>
    </source>
</evidence>
<feature type="signal peptide" evidence="7">
    <location>
        <begin position="1"/>
        <end position="18"/>
    </location>
</feature>
<evidence type="ECO:0000256" key="2">
    <source>
        <dbReference type="ARBA" id="ARBA00015915"/>
    </source>
</evidence>
<evidence type="ECO:0000256" key="7">
    <source>
        <dbReference type="SAM" id="SignalP"/>
    </source>
</evidence>
<proteinExistence type="inferred from homology"/>
<dbReference type="Proteomes" id="UP000830781">
    <property type="component" value="Chromosome"/>
</dbReference>
<keyword evidence="5" id="KW-0406">Ion transport</keyword>
<feature type="compositionally biased region" description="Basic and acidic residues" evidence="6">
    <location>
        <begin position="119"/>
        <end position="227"/>
    </location>
</feature>
<dbReference type="EMBL" id="CP084959">
    <property type="protein sequence ID" value="UOA23097.1"/>
    <property type="molecule type" value="Genomic_DNA"/>
</dbReference>
<organism evidence="8 9">
    <name type="scientific">Sulfitobacter pontiacus</name>
    <dbReference type="NCBI Taxonomy" id="60137"/>
    <lineage>
        <taxon>Bacteria</taxon>
        <taxon>Pseudomonadati</taxon>
        <taxon>Pseudomonadota</taxon>
        <taxon>Alphaproteobacteria</taxon>
        <taxon>Rhodobacterales</taxon>
        <taxon>Roseobacteraceae</taxon>
        <taxon>Sulfitobacter</taxon>
    </lineage>
</organism>
<dbReference type="Gene3D" id="3.40.50.1980">
    <property type="entry name" value="Nitrogenase molybdenum iron protein domain"/>
    <property type="match status" value="3"/>
</dbReference>
<dbReference type="InterPro" id="IPR006127">
    <property type="entry name" value="ZnuA-like"/>
</dbReference>